<evidence type="ECO:0000259" key="1">
    <source>
        <dbReference type="Pfam" id="PF04909"/>
    </source>
</evidence>
<dbReference type="InterPro" id="IPR006680">
    <property type="entry name" value="Amidohydro-rel"/>
</dbReference>
<dbReference type="EMBL" id="JAKEKT020000012">
    <property type="protein sequence ID" value="KAL1647469.1"/>
    <property type="molecule type" value="Genomic_DNA"/>
</dbReference>
<dbReference type="PANTHER" id="PTHR35563">
    <property type="entry name" value="BARREL METAL-DEPENDENT HYDROLASE, PUTATIVE (AFU_ORTHOLOGUE AFUA_1G16240)-RELATED"/>
    <property type="match status" value="1"/>
</dbReference>
<keyword evidence="3" id="KW-1185">Reference proteome</keyword>
<dbReference type="Gene3D" id="3.20.20.140">
    <property type="entry name" value="Metal-dependent hydrolases"/>
    <property type="match status" value="1"/>
</dbReference>
<dbReference type="SUPFAM" id="SSF51556">
    <property type="entry name" value="Metallo-dependent hydrolases"/>
    <property type="match status" value="1"/>
</dbReference>
<comment type="caution">
    <text evidence="2">The sequence shown here is derived from an EMBL/GenBank/DDBJ whole genome shotgun (WGS) entry which is preliminary data.</text>
</comment>
<gene>
    <name evidence="2" type="ORF">SLS58_002799</name>
</gene>
<dbReference type="InterPro" id="IPR032466">
    <property type="entry name" value="Metal_Hydrolase"/>
</dbReference>
<dbReference type="InterPro" id="IPR052358">
    <property type="entry name" value="Aro_Compnd_Degr_Hydrolases"/>
</dbReference>
<evidence type="ECO:0000313" key="2">
    <source>
        <dbReference type="EMBL" id="KAL1647469.1"/>
    </source>
</evidence>
<reference evidence="2 3" key="1">
    <citation type="journal article" date="2023" name="Plant Dis.">
        <title>First Report of Diplodia intermedia Causing Canker and Dieback Diseases on Apple Trees in Canada.</title>
        <authorList>
            <person name="Ellouze W."/>
            <person name="Ilyukhin E."/>
            <person name="Sulman M."/>
            <person name="Ali S."/>
        </authorList>
    </citation>
    <scope>NUCLEOTIDE SEQUENCE [LARGE SCALE GENOMIC DNA]</scope>
    <source>
        <strain evidence="2 3">M45-28</strain>
    </source>
</reference>
<accession>A0ABR3TYI4</accession>
<organism evidence="2 3">
    <name type="scientific">Diplodia intermedia</name>
    <dbReference type="NCBI Taxonomy" id="856260"/>
    <lineage>
        <taxon>Eukaryota</taxon>
        <taxon>Fungi</taxon>
        <taxon>Dikarya</taxon>
        <taxon>Ascomycota</taxon>
        <taxon>Pezizomycotina</taxon>
        <taxon>Dothideomycetes</taxon>
        <taxon>Dothideomycetes incertae sedis</taxon>
        <taxon>Botryosphaeriales</taxon>
        <taxon>Botryosphaeriaceae</taxon>
        <taxon>Diplodia</taxon>
    </lineage>
</organism>
<proteinExistence type="predicted"/>
<sequence>MYNVSFRDIHQGHTQWFFNTAGDVPNLDSISASPEASSLLRQDGFTTNETYDFLNSLIWWPFSSIPDDVDHYEIYAPCENCTTYNAMTRTSGYHNSVVTLILNPILNAIFRDALIETGNPALAWQALTTTVMRMAYYDWFPTFDSVAEGSSGHSWFTFRHPMVHNPDTSKDSTDSSYSLSPSNASDEVNWHLPAESWDTHVHVFDPSYPYSPDRQYTPASALYDELLSFNDNLTATDSPQNIVLVQPSPYGTDNSLILDLLRNHSYSRHDRLLRAIAVIDPENATDQELHEMNALGVRGIRINTQGADSEEAAGELRSNITAAVERVKGFSNWKCQLLVSGVSWDYIHDVVRDLPIPVIADHQGGMGGLTKLANGSADVTAQPGFSSLLDLAKRGKVFVKISALYRSSKLTEGGYDDVEQLVRVFAQEVPQRLVWGSDWPHTGSNRSEATKYVPEPFRKVDDEAVSKNIRKWVGPEVWHQMTVVTPGEIYL</sequence>
<protein>
    <recommendedName>
        <fullName evidence="1">Amidohydrolase-related domain-containing protein</fullName>
    </recommendedName>
</protein>
<name>A0ABR3TYI4_9PEZI</name>
<dbReference type="Pfam" id="PF04909">
    <property type="entry name" value="Amidohydro_2"/>
    <property type="match status" value="1"/>
</dbReference>
<dbReference type="PANTHER" id="PTHR35563:SF2">
    <property type="entry name" value="BARREL METAL-DEPENDENT HYDROLASE, PUTATIVE (AFU_ORTHOLOGUE AFUA_1G16240)-RELATED"/>
    <property type="match status" value="1"/>
</dbReference>
<evidence type="ECO:0000313" key="3">
    <source>
        <dbReference type="Proteomes" id="UP001521184"/>
    </source>
</evidence>
<dbReference type="Proteomes" id="UP001521184">
    <property type="component" value="Unassembled WGS sequence"/>
</dbReference>
<feature type="domain" description="Amidohydrolase-related" evidence="1">
    <location>
        <begin position="197"/>
        <end position="451"/>
    </location>
</feature>